<evidence type="ECO:0000256" key="1">
    <source>
        <dbReference type="SAM" id="MobiDB-lite"/>
    </source>
</evidence>
<protein>
    <submittedName>
        <fullName evidence="2">Uncharacterized protein</fullName>
    </submittedName>
</protein>
<sequence>MAKEPPPPREGPDLKPPDTAADISPPRADSELPRTAGWQAEPIVSKLPSSGPHHLASTADEHTARASAPVTTPSDAQGGGTGPGTQQQARMPVQTPTLTPCTLQRSFPRSLNMAAIRRLYGRGPPDQKQYGATQCHGRWPGHGRLGNYMTFSLLLGGNGTYRTILKTRCITLNCEP</sequence>
<feature type="compositionally biased region" description="Basic and acidic residues" evidence="1">
    <location>
        <begin position="1"/>
        <end position="16"/>
    </location>
</feature>
<organism evidence="2 3">
    <name type="scientific">Phytophthora fragariae</name>
    <dbReference type="NCBI Taxonomy" id="53985"/>
    <lineage>
        <taxon>Eukaryota</taxon>
        <taxon>Sar</taxon>
        <taxon>Stramenopiles</taxon>
        <taxon>Oomycota</taxon>
        <taxon>Peronosporomycetes</taxon>
        <taxon>Peronosporales</taxon>
        <taxon>Peronosporaceae</taxon>
        <taxon>Phytophthora</taxon>
    </lineage>
</organism>
<reference evidence="2 3" key="1">
    <citation type="submission" date="2018-09" db="EMBL/GenBank/DDBJ databases">
        <title>Genomic investigation of the strawberry pathogen Phytophthora fragariae indicates pathogenicity is determined by transcriptional variation in three key races.</title>
        <authorList>
            <person name="Adams T.M."/>
            <person name="Armitage A.D."/>
            <person name="Sobczyk M.K."/>
            <person name="Bates H.J."/>
            <person name="Dunwell J.M."/>
            <person name="Nellist C.F."/>
            <person name="Harrison R.J."/>
        </authorList>
    </citation>
    <scope>NUCLEOTIDE SEQUENCE [LARGE SCALE GENOMIC DNA]</scope>
    <source>
        <strain evidence="2 3">NOV-77</strain>
    </source>
</reference>
<proteinExistence type="predicted"/>
<dbReference type="EMBL" id="QXFY01003157">
    <property type="protein sequence ID" value="KAE9287986.1"/>
    <property type="molecule type" value="Genomic_DNA"/>
</dbReference>
<dbReference type="AlphaFoldDB" id="A0A6G0QHQ9"/>
<gene>
    <name evidence="2" type="ORF">PF008_g26263</name>
</gene>
<name>A0A6G0QHQ9_9STRA</name>
<evidence type="ECO:0000313" key="3">
    <source>
        <dbReference type="Proteomes" id="UP000486351"/>
    </source>
</evidence>
<comment type="caution">
    <text evidence="2">The sequence shown here is derived from an EMBL/GenBank/DDBJ whole genome shotgun (WGS) entry which is preliminary data.</text>
</comment>
<dbReference type="Proteomes" id="UP000486351">
    <property type="component" value="Unassembled WGS sequence"/>
</dbReference>
<feature type="region of interest" description="Disordered" evidence="1">
    <location>
        <begin position="1"/>
        <end position="93"/>
    </location>
</feature>
<evidence type="ECO:0000313" key="2">
    <source>
        <dbReference type="EMBL" id="KAE9287986.1"/>
    </source>
</evidence>
<accession>A0A6G0QHQ9</accession>